<sequence>MLSVAEKPMGGGKIMTAEEFVDQLQQDCLDHPALNHSYLKKFEAGKVDKKAIRIFGENYYCFSRYFSRYLAALVAITPFEASRAPLIKNLHEEYGGRQEENRDMDPELTHPAIFRRFLRSVGVDTSQETLDAIKPIPETKLFVDKYLNIRFLDYITAFGALGPGTEYIVPKMYTYIREGCKKAGLSDDEVLFFTAHIELDVEHAEGLKEGLIPFAQTEENQEKLRFGAMDFLDARTVLWDGLERASGL</sequence>
<dbReference type="PANTHER" id="PTHR40279:SF3">
    <property type="entry name" value="4-AMINOBENZOATE SYNTHASE"/>
    <property type="match status" value="1"/>
</dbReference>
<dbReference type="SMART" id="SM01236">
    <property type="entry name" value="Haem_oxygenase_2"/>
    <property type="match status" value="1"/>
</dbReference>
<dbReference type="Gene3D" id="1.20.910.10">
    <property type="entry name" value="Heme oxygenase-like"/>
    <property type="match status" value="1"/>
</dbReference>
<evidence type="ECO:0000313" key="2">
    <source>
        <dbReference type="EMBL" id="ODS33689.1"/>
    </source>
</evidence>
<keyword evidence="1" id="KW-0560">Oxidoreductase</keyword>
<reference evidence="2 3" key="1">
    <citation type="submission" date="2016-07" db="EMBL/GenBank/DDBJ databases">
        <title>Draft genome of Scalindua rubra, obtained from a brine-seawater interface in the Red Sea, sheds light on salt adaptation in anammox bacteria.</title>
        <authorList>
            <person name="Speth D.R."/>
            <person name="Lagkouvardos I."/>
            <person name="Wang Y."/>
            <person name="Qian P.-Y."/>
            <person name="Dutilh B.E."/>
            <person name="Jetten M.S."/>
        </authorList>
    </citation>
    <scope>NUCLEOTIDE SEQUENCE [LARGE SCALE GENOMIC DNA]</scope>
    <source>
        <strain evidence="2">BSI-1</strain>
    </source>
</reference>
<dbReference type="AlphaFoldDB" id="A0A1E3XDL0"/>
<evidence type="ECO:0000256" key="1">
    <source>
        <dbReference type="ARBA" id="ARBA00023002"/>
    </source>
</evidence>
<comment type="caution">
    <text evidence="2">The sequence shown here is derived from an EMBL/GenBank/DDBJ whole genome shotgun (WGS) entry which is preliminary data.</text>
</comment>
<evidence type="ECO:0000313" key="3">
    <source>
        <dbReference type="Proteomes" id="UP000094056"/>
    </source>
</evidence>
<name>A0A1E3XDL0_9BACT</name>
<gene>
    <name evidence="2" type="primary">pqqC</name>
    <name evidence="2" type="ORF">SCARUB_01209</name>
</gene>
<dbReference type="SUPFAM" id="SSF48613">
    <property type="entry name" value="Heme oxygenase-like"/>
    <property type="match status" value="1"/>
</dbReference>
<dbReference type="EMBL" id="MAYW01000022">
    <property type="protein sequence ID" value="ODS33689.1"/>
    <property type="molecule type" value="Genomic_DNA"/>
</dbReference>
<dbReference type="PANTHER" id="PTHR40279">
    <property type="entry name" value="PQQC-LIKE PROTEIN"/>
    <property type="match status" value="1"/>
</dbReference>
<dbReference type="GO" id="GO:0016491">
    <property type="term" value="F:oxidoreductase activity"/>
    <property type="evidence" value="ECO:0007669"/>
    <property type="project" value="UniProtKB-KW"/>
</dbReference>
<dbReference type="Proteomes" id="UP000094056">
    <property type="component" value="Unassembled WGS sequence"/>
</dbReference>
<organism evidence="2 3">
    <name type="scientific">Candidatus Scalindua rubra</name>
    <dbReference type="NCBI Taxonomy" id="1872076"/>
    <lineage>
        <taxon>Bacteria</taxon>
        <taxon>Pseudomonadati</taxon>
        <taxon>Planctomycetota</taxon>
        <taxon>Candidatus Brocadiia</taxon>
        <taxon>Candidatus Brocadiales</taxon>
        <taxon>Candidatus Scalinduaceae</taxon>
        <taxon>Candidatus Scalindua</taxon>
    </lineage>
</organism>
<protein>
    <submittedName>
        <fullName evidence="2">PQQ biosynthesis protein C</fullName>
    </submittedName>
</protein>
<dbReference type="Pfam" id="PF14518">
    <property type="entry name" value="Haem_oxygenas_2"/>
    <property type="match status" value="1"/>
</dbReference>
<dbReference type="InterPro" id="IPR039068">
    <property type="entry name" value="PqqC-like"/>
</dbReference>
<accession>A0A1E3XDL0</accession>
<proteinExistence type="predicted"/>
<dbReference type="InterPro" id="IPR016084">
    <property type="entry name" value="Haem_Oase-like_multi-hlx"/>
</dbReference>